<accession>A0A2N5ZAV6</accession>
<dbReference type="PIRSF" id="PIRSF000478">
    <property type="entry name" value="TP_PyNP"/>
    <property type="match status" value="1"/>
</dbReference>
<gene>
    <name evidence="6" type="primary">deoA</name>
    <name evidence="6" type="ORF">C0601_12040</name>
</gene>
<dbReference type="Gene3D" id="3.90.1170.30">
    <property type="entry name" value="Pyrimidine nucleoside phosphorylase-like, C-terminal domain"/>
    <property type="match status" value="1"/>
</dbReference>
<sequence>MNMYDIIIKKRDGHRNSDEELEFLITEYVKGNIPDYQISAWLMSVYFSGMEDAEAAKLTMLMASSGDMMDLSPIQGAKVDKHSSGGVGDKTTLILGPLVASCGLKVGKMSGRGLGHTGGTLDKLESIPGFQINISTDKFFDIVNDTGLAVVGQTGNLAPADKKFYALRDVTATVDSIPLIAGSIMSKKLAAGNDGIVLDVKCGKGAFMQNLKDAETLAKLMVEIGKHNGRNMSAVISNMDQPLGKKVGNSLEVEESIDTLRGNGPEDLTQLCIELGSEMLSLGNIGKDPEDRKRMLRENLNNGKALEKFREMIKAQGGDDKVVDDFSIMGKAKSIFDVKITKDGFVKGIDALSIGKAAMHLGAGRAKKEDDIDPVVGIELLKKTSDKIASGDVIAKIYHNQSELSQDIIDQILNAYNITSDNVEKPKLIYNIVR</sequence>
<dbReference type="Proteomes" id="UP000234857">
    <property type="component" value="Unassembled WGS sequence"/>
</dbReference>
<comment type="caution">
    <text evidence="6">The sequence shown here is derived from an EMBL/GenBank/DDBJ whole genome shotgun (WGS) entry which is preliminary data.</text>
</comment>
<dbReference type="Gene3D" id="3.40.1030.10">
    <property type="entry name" value="Nucleoside phosphorylase/phosphoribosyltransferase catalytic domain"/>
    <property type="match status" value="1"/>
</dbReference>
<dbReference type="SUPFAM" id="SSF52418">
    <property type="entry name" value="Nucleoside phosphorylase/phosphoribosyltransferase catalytic domain"/>
    <property type="match status" value="1"/>
</dbReference>
<feature type="domain" description="Pyrimidine nucleoside phosphorylase C-terminal" evidence="5">
    <location>
        <begin position="345"/>
        <end position="419"/>
    </location>
</feature>
<keyword evidence="3 6" id="KW-0328">Glycosyltransferase</keyword>
<dbReference type="InterPro" id="IPR017872">
    <property type="entry name" value="Pyrmidine_PPase_CS"/>
</dbReference>
<dbReference type="Gene3D" id="1.20.970.10">
    <property type="entry name" value="Transferase, Pyrimidine Nucleoside Phosphorylase, Chain C"/>
    <property type="match status" value="1"/>
</dbReference>
<dbReference type="SMART" id="SM00941">
    <property type="entry name" value="PYNP_C"/>
    <property type="match status" value="1"/>
</dbReference>
<evidence type="ECO:0000256" key="3">
    <source>
        <dbReference type="ARBA" id="ARBA00022676"/>
    </source>
</evidence>
<comment type="subunit">
    <text evidence="2">Homodimer.</text>
</comment>
<dbReference type="NCBIfam" id="NF004747">
    <property type="entry name" value="PRK06078.1"/>
    <property type="match status" value="1"/>
</dbReference>
<name>A0A2N5ZAV6_MUIH1</name>
<organism evidence="6 7">
    <name type="scientific">Muiribacterium halophilum</name>
    <dbReference type="NCBI Taxonomy" id="2053465"/>
    <lineage>
        <taxon>Bacteria</taxon>
        <taxon>Candidatus Muiribacteriota</taxon>
        <taxon>Candidatus Muiribacteriia</taxon>
        <taxon>Candidatus Muiribacteriales</taxon>
        <taxon>Candidatus Muiribacteriaceae</taxon>
        <taxon>Candidatus Muiribacterium</taxon>
    </lineage>
</organism>
<evidence type="ECO:0000256" key="4">
    <source>
        <dbReference type="ARBA" id="ARBA00022679"/>
    </source>
</evidence>
<dbReference type="PROSITE" id="PS00647">
    <property type="entry name" value="THYMID_PHOSPHORYLASE"/>
    <property type="match status" value="1"/>
</dbReference>
<dbReference type="GO" id="GO:0006213">
    <property type="term" value="P:pyrimidine nucleoside metabolic process"/>
    <property type="evidence" value="ECO:0007669"/>
    <property type="project" value="InterPro"/>
</dbReference>
<protein>
    <submittedName>
        <fullName evidence="6">Pyrimidine-nucleoside phosphorylase</fullName>
        <ecNumber evidence="6">2.4.2.4</ecNumber>
    </submittedName>
</protein>
<dbReference type="Pfam" id="PF02885">
    <property type="entry name" value="Glycos_trans_3N"/>
    <property type="match status" value="1"/>
</dbReference>
<dbReference type="NCBIfam" id="TIGR02644">
    <property type="entry name" value="Y_phosphoryl"/>
    <property type="match status" value="1"/>
</dbReference>
<evidence type="ECO:0000256" key="2">
    <source>
        <dbReference type="ARBA" id="ARBA00011738"/>
    </source>
</evidence>
<dbReference type="InterPro" id="IPR035902">
    <property type="entry name" value="Nuc_phospho_transferase"/>
</dbReference>
<dbReference type="SUPFAM" id="SSF54680">
    <property type="entry name" value="Pyrimidine nucleoside phosphorylase C-terminal domain"/>
    <property type="match status" value="1"/>
</dbReference>
<keyword evidence="4 6" id="KW-0808">Transferase</keyword>
<dbReference type="AlphaFoldDB" id="A0A2N5ZAV6"/>
<dbReference type="NCBIfam" id="NF004490">
    <property type="entry name" value="PRK05820.1"/>
    <property type="match status" value="1"/>
</dbReference>
<dbReference type="EMBL" id="PKTG01000129">
    <property type="protein sequence ID" value="PLX15812.1"/>
    <property type="molecule type" value="Genomic_DNA"/>
</dbReference>
<dbReference type="InterPro" id="IPR018090">
    <property type="entry name" value="Pyrmidine_PPas_bac/euk"/>
</dbReference>
<dbReference type="FunFam" id="3.40.1030.10:FF:000003">
    <property type="entry name" value="Pyrimidine-nucleoside phosphorylase"/>
    <property type="match status" value="1"/>
</dbReference>
<evidence type="ECO:0000313" key="7">
    <source>
        <dbReference type="Proteomes" id="UP000234857"/>
    </source>
</evidence>
<dbReference type="GO" id="GO:0004645">
    <property type="term" value="F:1,4-alpha-oligoglucan phosphorylase activity"/>
    <property type="evidence" value="ECO:0007669"/>
    <property type="project" value="InterPro"/>
</dbReference>
<dbReference type="InterPro" id="IPR036320">
    <property type="entry name" value="Glycosyl_Trfase_fam3_N_dom_sf"/>
</dbReference>
<dbReference type="GO" id="GO:0005829">
    <property type="term" value="C:cytosol"/>
    <property type="evidence" value="ECO:0007669"/>
    <property type="project" value="TreeGrafter"/>
</dbReference>
<evidence type="ECO:0000313" key="6">
    <source>
        <dbReference type="EMBL" id="PLX15812.1"/>
    </source>
</evidence>
<reference evidence="6 7" key="1">
    <citation type="submission" date="2017-11" db="EMBL/GenBank/DDBJ databases">
        <title>Genome-resolved metagenomics identifies genetic mobility, metabolic interactions, and unexpected diversity in perchlorate-reducing communities.</title>
        <authorList>
            <person name="Barnum T.P."/>
            <person name="Figueroa I.A."/>
            <person name="Carlstrom C.I."/>
            <person name="Lucas L.N."/>
            <person name="Engelbrektson A.L."/>
            <person name="Coates J.D."/>
        </authorList>
    </citation>
    <scope>NUCLEOTIDE SEQUENCE [LARGE SCALE GENOMIC DNA]</scope>
    <source>
        <strain evidence="6">BM706</strain>
    </source>
</reference>
<dbReference type="Pfam" id="PF07831">
    <property type="entry name" value="PYNP_C"/>
    <property type="match status" value="1"/>
</dbReference>
<dbReference type="InterPro" id="IPR036566">
    <property type="entry name" value="PYNP-like_C_sf"/>
</dbReference>
<evidence type="ECO:0000256" key="1">
    <source>
        <dbReference type="ARBA" id="ARBA00006915"/>
    </source>
</evidence>
<dbReference type="InterPro" id="IPR000312">
    <property type="entry name" value="Glycosyl_Trfase_fam3"/>
</dbReference>
<dbReference type="SUPFAM" id="SSF47648">
    <property type="entry name" value="Nucleoside phosphorylase/phosphoribosyltransferase N-terminal domain"/>
    <property type="match status" value="1"/>
</dbReference>
<dbReference type="InterPro" id="IPR013102">
    <property type="entry name" value="PYNP_C"/>
</dbReference>
<proteinExistence type="inferred from homology"/>
<dbReference type="InterPro" id="IPR017459">
    <property type="entry name" value="Glycosyl_Trfase_fam3_N_dom"/>
</dbReference>
<dbReference type="Pfam" id="PF00591">
    <property type="entry name" value="Glycos_transf_3"/>
    <property type="match status" value="1"/>
</dbReference>
<comment type="similarity">
    <text evidence="1">Belongs to the thymidine/pyrimidine-nucleoside phosphorylase family.</text>
</comment>
<dbReference type="PANTHER" id="PTHR10515">
    <property type="entry name" value="THYMIDINE PHOSPHORYLASE"/>
    <property type="match status" value="1"/>
</dbReference>
<dbReference type="EC" id="2.4.2.4" evidence="6"/>
<dbReference type="GO" id="GO:0006206">
    <property type="term" value="P:pyrimidine nucleobase metabolic process"/>
    <property type="evidence" value="ECO:0007669"/>
    <property type="project" value="InterPro"/>
</dbReference>
<dbReference type="InterPro" id="IPR000053">
    <property type="entry name" value="Thymidine/pyrmidine_PPase"/>
</dbReference>
<evidence type="ECO:0000259" key="5">
    <source>
        <dbReference type="SMART" id="SM00941"/>
    </source>
</evidence>
<dbReference type="PANTHER" id="PTHR10515:SF0">
    <property type="entry name" value="THYMIDINE PHOSPHORYLASE"/>
    <property type="match status" value="1"/>
</dbReference>
<dbReference type="GO" id="GO:0009032">
    <property type="term" value="F:thymidine phosphorylase activity"/>
    <property type="evidence" value="ECO:0007669"/>
    <property type="project" value="UniProtKB-EC"/>
</dbReference>